<keyword evidence="1" id="KW-0812">Transmembrane</keyword>
<keyword evidence="1" id="KW-1133">Transmembrane helix</keyword>
<organism evidence="2 3">
    <name type="scientific">Bradyrhizobium japonicum</name>
    <dbReference type="NCBI Taxonomy" id="375"/>
    <lineage>
        <taxon>Bacteria</taxon>
        <taxon>Pseudomonadati</taxon>
        <taxon>Pseudomonadota</taxon>
        <taxon>Alphaproteobacteria</taxon>
        <taxon>Hyphomicrobiales</taxon>
        <taxon>Nitrobacteraceae</taxon>
        <taxon>Bradyrhizobium</taxon>
    </lineage>
</organism>
<feature type="transmembrane region" description="Helical" evidence="1">
    <location>
        <begin position="6"/>
        <end position="28"/>
    </location>
</feature>
<name>A0ABV2S890_BRAJP</name>
<accession>A0ABV2S890</accession>
<gene>
    <name evidence="2" type="ORF">ABIF63_008705</name>
</gene>
<dbReference type="Proteomes" id="UP001549291">
    <property type="component" value="Unassembled WGS sequence"/>
</dbReference>
<evidence type="ECO:0000256" key="1">
    <source>
        <dbReference type="SAM" id="Phobius"/>
    </source>
</evidence>
<sequence>MKHKGVSEVALGALVATAFWLIVGLLVGELRSIRHYSRQQAEHLKAMRAYYEPHGG</sequence>
<keyword evidence="3" id="KW-1185">Reference proteome</keyword>
<protein>
    <submittedName>
        <fullName evidence="2">Uncharacterized protein</fullName>
    </submittedName>
</protein>
<evidence type="ECO:0000313" key="2">
    <source>
        <dbReference type="EMBL" id="MET4724599.1"/>
    </source>
</evidence>
<evidence type="ECO:0000313" key="3">
    <source>
        <dbReference type="Proteomes" id="UP001549291"/>
    </source>
</evidence>
<keyword evidence="1" id="KW-0472">Membrane</keyword>
<reference evidence="2 3" key="1">
    <citation type="submission" date="2024-06" db="EMBL/GenBank/DDBJ databases">
        <title>Genomic Encyclopedia of Type Strains, Phase V (KMG-V): Genome sequencing to study the core and pangenomes of soil and plant-associated prokaryotes.</title>
        <authorList>
            <person name="Whitman W."/>
        </authorList>
    </citation>
    <scope>NUCLEOTIDE SEQUENCE [LARGE SCALE GENOMIC DNA]</scope>
    <source>
        <strain evidence="2 3">USDA 160</strain>
    </source>
</reference>
<comment type="caution">
    <text evidence="2">The sequence shown here is derived from an EMBL/GenBank/DDBJ whole genome shotgun (WGS) entry which is preliminary data.</text>
</comment>
<dbReference type="EMBL" id="JBEPTQ010000002">
    <property type="protein sequence ID" value="MET4724599.1"/>
    <property type="molecule type" value="Genomic_DNA"/>
</dbReference>
<proteinExistence type="predicted"/>